<name>C5AX18_METEA</name>
<evidence type="ECO:0000313" key="1">
    <source>
        <dbReference type="EMBL" id="ACS38857.1"/>
    </source>
</evidence>
<evidence type="ECO:0000313" key="2">
    <source>
        <dbReference type="Proteomes" id="UP000009081"/>
    </source>
</evidence>
<dbReference type="KEGG" id="mea:Mex_1p0961"/>
<sequence>MIDRRRKPGRPQTRRLWLPGRMSLSRKGLLTLPAWGAKRNREQRRIGAPDRRAGMPDETRLPTLDVLADLPQADFVARWRSLVGEPPAIMLESRSEMIRLLVDSTEPAPFRFDEQALNAPQSHPDRR</sequence>
<keyword evidence="2" id="KW-1185">Reference proteome</keyword>
<accession>C5AX18</accession>
<gene>
    <name evidence="1" type="ordered locus">MexAM1_META1p0961</name>
</gene>
<reference evidence="1 2" key="1">
    <citation type="journal article" date="2009" name="PLoS ONE">
        <title>Methylobacterium genome sequences: a reference blueprint to investigate microbial metabolism of C1 compounds from natural and industrial sources.</title>
        <authorList>
            <person name="Vuilleumier S."/>
            <person name="Chistoserdova L."/>
            <person name="Lee M.-C."/>
            <person name="Bringel F."/>
            <person name="Lajus A."/>
            <person name="Zhou Y."/>
            <person name="Gourion B."/>
            <person name="Barbe V."/>
            <person name="Chang J."/>
            <person name="Cruveiller S."/>
            <person name="Dossat C."/>
            <person name="Gillett W."/>
            <person name="Gruffaz C."/>
            <person name="Haugen E."/>
            <person name="Hourcade E."/>
            <person name="Levy R."/>
            <person name="Mangenot S."/>
            <person name="Muller E."/>
            <person name="Nadalig T."/>
            <person name="Pagni M."/>
            <person name="Penny C."/>
            <person name="Peyraud R."/>
            <person name="Robinson D.G."/>
            <person name="Roche D."/>
            <person name="Rouy Z."/>
            <person name="Saenampechek C."/>
            <person name="Salvignol G."/>
            <person name="Vallenet D."/>
            <person name="Wu Z."/>
            <person name="Marx C.J."/>
            <person name="Vorholt J.A."/>
            <person name="Olson M.V."/>
            <person name="Kaul R."/>
            <person name="Weissenbach J."/>
            <person name="Medigue C."/>
            <person name="Lidstrom M.E."/>
        </authorList>
    </citation>
    <scope>NUCLEOTIDE SEQUENCE [LARGE SCALE GENOMIC DNA]</scope>
    <source>
        <strain evidence="2">ATCC 14718 / DSM 1338 / JCM 2805 / NCIMB 9133 / AM1</strain>
    </source>
</reference>
<organism evidence="1 2">
    <name type="scientific">Methylorubrum extorquens (strain ATCC 14718 / DSM 1338 / JCM 2805 / NCIMB 9133 / AM1)</name>
    <name type="common">Methylobacterium extorquens</name>
    <dbReference type="NCBI Taxonomy" id="272630"/>
    <lineage>
        <taxon>Bacteria</taxon>
        <taxon>Pseudomonadati</taxon>
        <taxon>Pseudomonadota</taxon>
        <taxon>Alphaproteobacteria</taxon>
        <taxon>Hyphomicrobiales</taxon>
        <taxon>Methylobacteriaceae</taxon>
        <taxon>Methylorubrum</taxon>
    </lineage>
</organism>
<dbReference type="Proteomes" id="UP000009081">
    <property type="component" value="Chromosome"/>
</dbReference>
<protein>
    <submittedName>
        <fullName evidence="1">Uncharacterized protein</fullName>
    </submittedName>
</protein>
<dbReference type="HOGENOM" id="CLU_1967963_0_0_5"/>
<dbReference type="EMBL" id="CP001510">
    <property type="protein sequence ID" value="ACS38857.1"/>
    <property type="molecule type" value="Genomic_DNA"/>
</dbReference>
<dbReference type="AlphaFoldDB" id="C5AX18"/>
<proteinExistence type="predicted"/>